<evidence type="ECO:0000256" key="1">
    <source>
        <dbReference type="SAM" id="MobiDB-lite"/>
    </source>
</evidence>
<dbReference type="RefSeq" id="WP_208008574.1">
    <property type="nucleotide sequence ID" value="NZ_CP071796.1"/>
</dbReference>
<organism evidence="2 3">
    <name type="scientific">Ottowia testudinis</name>
    <dbReference type="NCBI Taxonomy" id="2816950"/>
    <lineage>
        <taxon>Bacteria</taxon>
        <taxon>Pseudomonadati</taxon>
        <taxon>Pseudomonadota</taxon>
        <taxon>Betaproteobacteria</taxon>
        <taxon>Burkholderiales</taxon>
        <taxon>Comamonadaceae</taxon>
        <taxon>Ottowia</taxon>
    </lineage>
</organism>
<feature type="compositionally biased region" description="Low complexity" evidence="1">
    <location>
        <begin position="125"/>
        <end position="146"/>
    </location>
</feature>
<reference evidence="2" key="1">
    <citation type="submission" date="2021-03" db="EMBL/GenBank/DDBJ databases">
        <title>Ottowia sp. 27C isolated from the cloaca of a Giant Asian pond turtle (Heosemys grandis).</title>
        <authorList>
            <person name="Spergser J."/>
            <person name="Busse H.-J."/>
        </authorList>
    </citation>
    <scope>NUCLEOTIDE SEQUENCE</scope>
    <source>
        <strain evidence="2">27C</strain>
    </source>
</reference>
<gene>
    <name evidence="2" type="ORF">J1M35_17825</name>
</gene>
<feature type="region of interest" description="Disordered" evidence="1">
    <location>
        <begin position="121"/>
        <end position="169"/>
    </location>
</feature>
<accession>A0A975CFL6</accession>
<dbReference type="Proteomes" id="UP000663903">
    <property type="component" value="Chromosome"/>
</dbReference>
<keyword evidence="3" id="KW-1185">Reference proteome</keyword>
<proteinExistence type="predicted"/>
<evidence type="ECO:0000313" key="2">
    <source>
        <dbReference type="EMBL" id="QTD44886.1"/>
    </source>
</evidence>
<protein>
    <submittedName>
        <fullName evidence="2">STAS domain-containing protein</fullName>
    </submittedName>
</protein>
<sequence length="589" mass="63145">MSKDPVSSGGLLSKVVKFVKSPTTHWSDLDRPTGDGGDSESRLALKEMIERKRRNDFVRNREFDMLRKARRRESLKGVEGAVGGPSFYPSSQPANTGERARTLKKIDEIEAQMSTAWFKRQGGSAAAPVEGAPAAAPAPAARSHAPTQPQRLAERAQSAPTQPPQAFAPTLPLGDIVRAAPPAPAAQAPAPVSKPVPKPVPKPATNLIGDVPEFNVEVLAAAKQDPEIEEAAIRFANGDAAGAEAVLLDLVAEGGSRREDVYTWLTLFDLYRCMGDPTKFDDAAFGFAALFGRSAPQWALVTDPASAPAPIAAAAPAAVSTGPFHWTCPSTMGTQSMAALKATLDRLAPPWRIDWRHLKAIDPAALPALIEVLKRWGESPAGLKFLSADRLLQVLAERSPTDDRGADPRWWDARLALLRILGEMDEFELVALNYCVTYEVSPPAWEAPKNTYGKLSEDGQTLLPSEFGPEATEDAVSTLPAGDFGQPHAAASAAADSGVVKAKLEGEYLGTAEAALKPLIAAREATAFEINCRKLLRVDFGAAGDLLNWSMEQQTRGHQVTFKQVNRLVAAFFGVIGINDSARVMLRTD</sequence>
<dbReference type="EMBL" id="CP071796">
    <property type="protein sequence ID" value="QTD44886.1"/>
    <property type="molecule type" value="Genomic_DNA"/>
</dbReference>
<name>A0A975CFL6_9BURK</name>
<evidence type="ECO:0000313" key="3">
    <source>
        <dbReference type="Proteomes" id="UP000663903"/>
    </source>
</evidence>
<dbReference type="AlphaFoldDB" id="A0A975CFL6"/>
<dbReference type="KEGG" id="otd:J1M35_17825"/>
<feature type="region of interest" description="Disordered" evidence="1">
    <location>
        <begin position="76"/>
        <end position="99"/>
    </location>
</feature>